<name>A0ABN9ZCC4_PIPNA</name>
<reference evidence="1" key="1">
    <citation type="submission" date="2023-12" db="EMBL/GenBank/DDBJ databases">
        <authorList>
            <person name="Brown T."/>
        </authorList>
    </citation>
    <scope>NUCLEOTIDE SEQUENCE</scope>
</reference>
<proteinExistence type="predicted"/>
<accession>A0ABN9ZCC4</accession>
<sequence length="124" mass="14095">MCPVCWFCVLYSSETNLKVKQALQVTGEMENDLNQLSAFDGEVRCDAPNNKLGRFTGVLSYKGKNHLLDLDKLLLRGCVIRNTDWCYGLVIYTGPDTKLMQNSGKTSFKRTQIDHLMNVLVLWC</sequence>
<dbReference type="SUPFAM" id="SSF81653">
    <property type="entry name" value="Calcium ATPase, transduction domain A"/>
    <property type="match status" value="1"/>
</dbReference>
<dbReference type="InterPro" id="IPR008250">
    <property type="entry name" value="ATPase_P-typ_transduc_dom_A_sf"/>
</dbReference>
<dbReference type="EMBL" id="OY882867">
    <property type="protein sequence ID" value="CAK6433852.1"/>
    <property type="molecule type" value="Genomic_DNA"/>
</dbReference>
<dbReference type="PANTHER" id="PTHR24092">
    <property type="entry name" value="PROBABLE PHOSPHOLIPID-TRANSPORTING ATPASE"/>
    <property type="match status" value="1"/>
</dbReference>
<dbReference type="PANTHER" id="PTHR24092:SF52">
    <property type="entry name" value="PHOSPHOLIPID-TRANSPORTING ATPASE FETA"/>
    <property type="match status" value="1"/>
</dbReference>
<gene>
    <name evidence="1" type="ORF">MPIPNATIZW_LOCUS2158</name>
</gene>
<protein>
    <submittedName>
        <fullName evidence="1">Uncharacterized protein</fullName>
    </submittedName>
</protein>
<dbReference type="Proteomes" id="UP001314169">
    <property type="component" value="Chromosome 10"/>
</dbReference>
<evidence type="ECO:0000313" key="1">
    <source>
        <dbReference type="EMBL" id="CAK6433852.1"/>
    </source>
</evidence>
<evidence type="ECO:0000313" key="2">
    <source>
        <dbReference type="Proteomes" id="UP001314169"/>
    </source>
</evidence>
<organism evidence="1 2">
    <name type="scientific">Pipistrellus nathusii</name>
    <name type="common">Nathusius' pipistrelle</name>
    <dbReference type="NCBI Taxonomy" id="59473"/>
    <lineage>
        <taxon>Eukaryota</taxon>
        <taxon>Metazoa</taxon>
        <taxon>Chordata</taxon>
        <taxon>Craniata</taxon>
        <taxon>Vertebrata</taxon>
        <taxon>Euteleostomi</taxon>
        <taxon>Mammalia</taxon>
        <taxon>Eutheria</taxon>
        <taxon>Laurasiatheria</taxon>
        <taxon>Chiroptera</taxon>
        <taxon>Yangochiroptera</taxon>
        <taxon>Vespertilionidae</taxon>
        <taxon>Pipistrellus</taxon>
    </lineage>
</organism>
<keyword evidence="2" id="KW-1185">Reference proteome</keyword>